<dbReference type="InterPro" id="IPR029063">
    <property type="entry name" value="SAM-dependent_MTases_sf"/>
</dbReference>
<dbReference type="STRING" id="2903.R1E3F8"/>
<evidence type="ECO:0000256" key="1">
    <source>
        <dbReference type="ARBA" id="ARBA00022603"/>
    </source>
</evidence>
<comment type="similarity">
    <text evidence="5">Belongs to the class I-like SAM-binding methyltransferase superfamily. RsmB/NOP family.</text>
</comment>
<dbReference type="OMA" id="NHQAQKF"/>
<dbReference type="GO" id="GO:0003723">
    <property type="term" value="F:RNA binding"/>
    <property type="evidence" value="ECO:0007669"/>
    <property type="project" value="UniProtKB-UniRule"/>
</dbReference>
<dbReference type="Gene3D" id="3.40.50.150">
    <property type="entry name" value="Vaccinia Virus protein VP39"/>
    <property type="match status" value="2"/>
</dbReference>
<dbReference type="eggNOG" id="KOG2198">
    <property type="taxonomic scope" value="Eukaryota"/>
</dbReference>
<reference evidence="9" key="1">
    <citation type="journal article" date="2013" name="Nature">
        <title>Pan genome of the phytoplankton Emiliania underpins its global distribution.</title>
        <authorList>
            <person name="Read B.A."/>
            <person name="Kegel J."/>
            <person name="Klute M.J."/>
            <person name="Kuo A."/>
            <person name="Lefebvre S.C."/>
            <person name="Maumus F."/>
            <person name="Mayer C."/>
            <person name="Miller J."/>
            <person name="Monier A."/>
            <person name="Salamov A."/>
            <person name="Young J."/>
            <person name="Aguilar M."/>
            <person name="Claverie J.M."/>
            <person name="Frickenhaus S."/>
            <person name="Gonzalez K."/>
            <person name="Herman E.K."/>
            <person name="Lin Y.C."/>
            <person name="Napier J."/>
            <person name="Ogata H."/>
            <person name="Sarno A.F."/>
            <person name="Shmutz J."/>
            <person name="Schroeder D."/>
            <person name="de Vargas C."/>
            <person name="Verret F."/>
            <person name="von Dassow P."/>
            <person name="Valentin K."/>
            <person name="Van de Peer Y."/>
            <person name="Wheeler G."/>
            <person name="Dacks J.B."/>
            <person name="Delwiche C.F."/>
            <person name="Dyhrman S.T."/>
            <person name="Glockner G."/>
            <person name="John U."/>
            <person name="Richards T."/>
            <person name="Worden A.Z."/>
            <person name="Zhang X."/>
            <person name="Grigoriev I.V."/>
            <person name="Allen A.E."/>
            <person name="Bidle K."/>
            <person name="Borodovsky M."/>
            <person name="Bowler C."/>
            <person name="Brownlee C."/>
            <person name="Cock J.M."/>
            <person name="Elias M."/>
            <person name="Gladyshev V.N."/>
            <person name="Groth M."/>
            <person name="Guda C."/>
            <person name="Hadaegh A."/>
            <person name="Iglesias-Rodriguez M.D."/>
            <person name="Jenkins J."/>
            <person name="Jones B.M."/>
            <person name="Lawson T."/>
            <person name="Leese F."/>
            <person name="Lindquist E."/>
            <person name="Lobanov A."/>
            <person name="Lomsadze A."/>
            <person name="Malik S.B."/>
            <person name="Marsh M.E."/>
            <person name="Mackinder L."/>
            <person name="Mock T."/>
            <person name="Mueller-Roeber B."/>
            <person name="Pagarete A."/>
            <person name="Parker M."/>
            <person name="Probert I."/>
            <person name="Quesneville H."/>
            <person name="Raines C."/>
            <person name="Rensing S.A."/>
            <person name="Riano-Pachon D.M."/>
            <person name="Richier S."/>
            <person name="Rokitta S."/>
            <person name="Shiraiwa Y."/>
            <person name="Soanes D.M."/>
            <person name="van der Giezen M."/>
            <person name="Wahlund T.M."/>
            <person name="Williams B."/>
            <person name="Wilson W."/>
            <person name="Wolfe G."/>
            <person name="Wurch L.L."/>
        </authorList>
    </citation>
    <scope>NUCLEOTIDE SEQUENCE</scope>
</reference>
<dbReference type="Proteomes" id="UP000013827">
    <property type="component" value="Unassembled WGS sequence"/>
</dbReference>
<dbReference type="InterPro" id="IPR023267">
    <property type="entry name" value="RCMT"/>
</dbReference>
<dbReference type="RefSeq" id="XP_005794371.1">
    <property type="nucleotide sequence ID" value="XM_005794314.1"/>
</dbReference>
<dbReference type="SUPFAM" id="SSF53335">
    <property type="entry name" value="S-adenosyl-L-methionine-dependent methyltransferases"/>
    <property type="match status" value="1"/>
</dbReference>
<dbReference type="PaxDb" id="2903-EOD41942"/>
<feature type="domain" description="SAM-dependent MTase RsmB/NOP-type" evidence="7">
    <location>
        <begin position="232"/>
        <end position="414"/>
    </location>
</feature>
<feature type="region of interest" description="Disordered" evidence="6">
    <location>
        <begin position="1"/>
        <end position="53"/>
    </location>
</feature>
<dbReference type="PANTHER" id="PTHR22808">
    <property type="entry name" value="NCL1 YEAST -RELATED NOL1/NOP2/FMU SUN DOMAIN-CONTAINING"/>
    <property type="match status" value="1"/>
</dbReference>
<dbReference type="GeneID" id="17287212"/>
<protein>
    <recommendedName>
        <fullName evidence="7">SAM-dependent MTase RsmB/NOP-type domain-containing protein</fullName>
    </recommendedName>
</protein>
<keyword evidence="1 5" id="KW-0489">Methyltransferase</keyword>
<evidence type="ECO:0000256" key="5">
    <source>
        <dbReference type="PROSITE-ProRule" id="PRU01023"/>
    </source>
</evidence>
<evidence type="ECO:0000256" key="6">
    <source>
        <dbReference type="SAM" id="MobiDB-lite"/>
    </source>
</evidence>
<feature type="active site" description="Nucleophile" evidence="5">
    <location>
        <position position="284"/>
    </location>
</feature>
<keyword evidence="9" id="KW-1185">Reference proteome</keyword>
<dbReference type="HOGENOM" id="CLU_005316_4_1_1"/>
<keyword evidence="4 5" id="KW-0694">RNA-binding</keyword>
<reference evidence="8" key="2">
    <citation type="submission" date="2024-10" db="UniProtKB">
        <authorList>
            <consortium name="EnsemblProtists"/>
        </authorList>
    </citation>
    <scope>IDENTIFICATION</scope>
</reference>
<name>A0A0D3L1Q7_EMIH1</name>
<evidence type="ECO:0000256" key="2">
    <source>
        <dbReference type="ARBA" id="ARBA00022679"/>
    </source>
</evidence>
<evidence type="ECO:0000256" key="4">
    <source>
        <dbReference type="ARBA" id="ARBA00022884"/>
    </source>
</evidence>
<dbReference type="AlphaFoldDB" id="A0A0D3L1Q7"/>
<proteinExistence type="inferred from homology"/>
<keyword evidence="3 5" id="KW-0949">S-adenosyl-L-methionine</keyword>
<dbReference type="PRINTS" id="PR02008">
    <property type="entry name" value="RCMTFAMILY"/>
</dbReference>
<comment type="caution">
    <text evidence="5">Lacks conserved residue(s) required for the propagation of feature annotation.</text>
</comment>
<feature type="compositionally biased region" description="Basic residues" evidence="6">
    <location>
        <begin position="1"/>
        <end position="17"/>
    </location>
</feature>
<evidence type="ECO:0000256" key="3">
    <source>
        <dbReference type="ARBA" id="ARBA00022691"/>
    </source>
</evidence>
<organism evidence="8 9">
    <name type="scientific">Emiliania huxleyi (strain CCMP1516)</name>
    <dbReference type="NCBI Taxonomy" id="280463"/>
    <lineage>
        <taxon>Eukaryota</taxon>
        <taxon>Haptista</taxon>
        <taxon>Haptophyta</taxon>
        <taxon>Prymnesiophyceae</taxon>
        <taxon>Isochrysidales</taxon>
        <taxon>Noelaerhabdaceae</taxon>
        <taxon>Emiliania</taxon>
    </lineage>
</organism>
<dbReference type="GO" id="GO:0001510">
    <property type="term" value="P:RNA methylation"/>
    <property type="evidence" value="ECO:0007669"/>
    <property type="project" value="InterPro"/>
</dbReference>
<dbReference type="EnsemblProtists" id="EOD41942">
    <property type="protein sequence ID" value="EOD41942"/>
    <property type="gene ID" value="EMIHUDRAFT_194550"/>
</dbReference>
<keyword evidence="2 5" id="KW-0808">Transferase</keyword>
<dbReference type="InterPro" id="IPR049560">
    <property type="entry name" value="MeTrfase_RsmB-F_NOP2_cat"/>
</dbReference>
<evidence type="ECO:0000259" key="7">
    <source>
        <dbReference type="PROSITE" id="PS51686"/>
    </source>
</evidence>
<evidence type="ECO:0000313" key="9">
    <source>
        <dbReference type="Proteomes" id="UP000013827"/>
    </source>
</evidence>
<dbReference type="KEGG" id="ehx:EMIHUDRAFT_194550"/>
<dbReference type="GO" id="GO:0008173">
    <property type="term" value="F:RNA methyltransferase activity"/>
    <property type="evidence" value="ECO:0007669"/>
    <property type="project" value="InterPro"/>
</dbReference>
<dbReference type="InterPro" id="IPR001678">
    <property type="entry name" value="MeTrfase_RsmB-F_NOP2_dom"/>
</dbReference>
<dbReference type="PROSITE" id="PS51686">
    <property type="entry name" value="SAM_MT_RSMB_NOP"/>
    <property type="match status" value="1"/>
</dbReference>
<sequence length="459" mass="49805">MPRRSRSKSLVRSRKRKAGDLASQRLDDGDEEPLASETSGADKTRLGRASSSNPNALWPDCDAWRPKSMFDVYYRLTAVVPREEWPAFSDSLRRPLPITFRFTRDAADDFRAEGERVLSRWAAEGLGTRRLGLVEGWQLHMDKHQLREAVPGSDAASVREWLIRGTESGLLVRQEVASMLPAATLGVLPHHRVLDMCAAPGSKTTQLVERLDGGGGVVVANDFSALRCFTLVPCTGDGTTRKHPEVFHRWEVALALRQHPLQLQIAMRGCALLEVGGLLCYSTCSLNPIENEAVVAALLHKCGGGRRGAVEVESGADAVAAELAGGCAPGMSTWPLLDFRLARHRDLASLRASARFASPSGGSADVPVREKRLYRASMWPPTAPSLAAQLRRCVRLLPHRSDSGGFFVALLRKARPISGNLGPPICTDGAGGPGEAPANRLRVVHAGRRLLAAELPPRE</sequence>
<accession>A0A0D3L1Q7</accession>
<dbReference type="Pfam" id="PF01189">
    <property type="entry name" value="Methyltr_RsmB-F"/>
    <property type="match status" value="2"/>
</dbReference>
<evidence type="ECO:0000313" key="8">
    <source>
        <dbReference type="EnsemblProtists" id="EOD41942"/>
    </source>
</evidence>